<evidence type="ECO:0000313" key="1">
    <source>
        <dbReference type="EMBL" id="MBE6512803.1"/>
    </source>
</evidence>
<dbReference type="EMBL" id="SUTG01000031">
    <property type="protein sequence ID" value="MBE6512803.1"/>
    <property type="molecule type" value="Genomic_DNA"/>
</dbReference>
<protein>
    <submittedName>
        <fullName evidence="1">Uncharacterized protein</fullName>
    </submittedName>
</protein>
<dbReference type="Proteomes" id="UP000732619">
    <property type="component" value="Unassembled WGS sequence"/>
</dbReference>
<sequence length="187" mass="22714">MNDFYKIANEIAKIPEENLSWEERLNELVKFRTYLKEYYDSYDDAYLSFLEKIENETDLEEKYILEYDFKKEVLSKDYDLDGLNYLLVNILFKYKLAIEDYNEYVNLLKEKHDVELKADWEKILSEKDLDLLEALSLLRFIQRSDYWDYEHMPLSYAIFDGTVDNILESIESHIDKENIEFLEIFVK</sequence>
<comment type="caution">
    <text evidence="1">The sequence shown here is derived from an EMBL/GenBank/DDBJ whole genome shotgun (WGS) entry which is preliminary data.</text>
</comment>
<gene>
    <name evidence="1" type="ORF">E7Z75_06650</name>
</gene>
<dbReference type="AlphaFoldDB" id="A0A8T3VNS8"/>
<accession>A0A8T3VNS8</accession>
<evidence type="ECO:0000313" key="2">
    <source>
        <dbReference type="Proteomes" id="UP000732619"/>
    </source>
</evidence>
<name>A0A8T3VNS8_METOL</name>
<organism evidence="1 2">
    <name type="scientific">Methanobrevibacter olleyae</name>
    <dbReference type="NCBI Taxonomy" id="294671"/>
    <lineage>
        <taxon>Archaea</taxon>
        <taxon>Methanobacteriati</taxon>
        <taxon>Methanobacteriota</taxon>
        <taxon>Methanomada group</taxon>
        <taxon>Methanobacteria</taxon>
        <taxon>Methanobacteriales</taxon>
        <taxon>Methanobacteriaceae</taxon>
        <taxon>Methanobrevibacter</taxon>
    </lineage>
</organism>
<proteinExistence type="predicted"/>
<reference evidence="1" key="1">
    <citation type="submission" date="2019-04" db="EMBL/GenBank/DDBJ databases">
        <title>Evolution of Biomass-Degrading Anaerobic Consortia Revealed by Metagenomics.</title>
        <authorList>
            <person name="Peng X."/>
        </authorList>
    </citation>
    <scope>NUCLEOTIDE SEQUENCE</scope>
    <source>
        <strain evidence="1">SIG14</strain>
    </source>
</reference>